<accession>A0A6J4PY45</accession>
<keyword evidence="6" id="KW-0862">Zinc</keyword>
<protein>
    <recommendedName>
        <fullName evidence="11">Peptidase M43 pregnancy-associated plasma-A domain-containing protein</fullName>
    </recommendedName>
</protein>
<feature type="signal peptide" evidence="10">
    <location>
        <begin position="1"/>
        <end position="31"/>
    </location>
</feature>
<keyword evidence="3" id="KW-0479">Metal-binding</keyword>
<dbReference type="PROSITE" id="PS51318">
    <property type="entry name" value="TAT"/>
    <property type="match status" value="1"/>
</dbReference>
<name>A0A6J4PY45_9ACTN</name>
<gene>
    <name evidence="12" type="ORF">AVDCRST_MAG35-2343</name>
</gene>
<feature type="chain" id="PRO_5038599833" description="Peptidase M43 pregnancy-associated plasma-A domain-containing protein" evidence="10">
    <location>
        <begin position="32"/>
        <end position="323"/>
    </location>
</feature>
<reference evidence="12" key="1">
    <citation type="submission" date="2020-02" db="EMBL/GenBank/DDBJ databases">
        <authorList>
            <person name="Meier V. D."/>
        </authorList>
    </citation>
    <scope>NUCLEOTIDE SEQUENCE</scope>
    <source>
        <strain evidence="12">AVDCRST_MAG35</strain>
    </source>
</reference>
<dbReference type="CDD" id="cd04275">
    <property type="entry name" value="ZnMc_pappalysin_like"/>
    <property type="match status" value="1"/>
</dbReference>
<feature type="domain" description="Peptidase M43 pregnancy-associated plasma-A" evidence="11">
    <location>
        <begin position="195"/>
        <end position="314"/>
    </location>
</feature>
<dbReference type="EMBL" id="CADCUY010000482">
    <property type="protein sequence ID" value="CAA9426898.1"/>
    <property type="molecule type" value="Genomic_DNA"/>
</dbReference>
<evidence type="ECO:0000256" key="5">
    <source>
        <dbReference type="ARBA" id="ARBA00022801"/>
    </source>
</evidence>
<keyword evidence="7" id="KW-0482">Metalloprotease</keyword>
<keyword evidence="8" id="KW-1015">Disulfide bond</keyword>
<dbReference type="Gene3D" id="3.40.390.10">
    <property type="entry name" value="Collagenase (Catalytic Domain)"/>
    <property type="match status" value="1"/>
</dbReference>
<dbReference type="GO" id="GO:0008237">
    <property type="term" value="F:metallopeptidase activity"/>
    <property type="evidence" value="ECO:0007669"/>
    <property type="project" value="UniProtKB-KW"/>
</dbReference>
<organism evidence="12">
    <name type="scientific">uncultured Quadrisphaera sp</name>
    <dbReference type="NCBI Taxonomy" id="904978"/>
    <lineage>
        <taxon>Bacteria</taxon>
        <taxon>Bacillati</taxon>
        <taxon>Actinomycetota</taxon>
        <taxon>Actinomycetes</taxon>
        <taxon>Kineosporiales</taxon>
        <taxon>Kineosporiaceae</taxon>
        <taxon>Quadrisphaera</taxon>
        <taxon>environmental samples</taxon>
    </lineage>
</organism>
<dbReference type="GO" id="GO:0006508">
    <property type="term" value="P:proteolysis"/>
    <property type="evidence" value="ECO:0007669"/>
    <property type="project" value="UniProtKB-KW"/>
</dbReference>
<evidence type="ECO:0000256" key="10">
    <source>
        <dbReference type="SAM" id="SignalP"/>
    </source>
</evidence>
<dbReference type="Pfam" id="PF05572">
    <property type="entry name" value="Peptidase_M43"/>
    <property type="match status" value="1"/>
</dbReference>
<evidence type="ECO:0000259" key="11">
    <source>
        <dbReference type="Pfam" id="PF05572"/>
    </source>
</evidence>
<evidence type="ECO:0000313" key="12">
    <source>
        <dbReference type="EMBL" id="CAA9426898.1"/>
    </source>
</evidence>
<dbReference type="InterPro" id="IPR006311">
    <property type="entry name" value="TAT_signal"/>
</dbReference>
<feature type="region of interest" description="Disordered" evidence="9">
    <location>
        <begin position="60"/>
        <end position="83"/>
    </location>
</feature>
<dbReference type="GO" id="GO:0046872">
    <property type="term" value="F:metal ion binding"/>
    <property type="evidence" value="ECO:0007669"/>
    <property type="project" value="UniProtKB-KW"/>
</dbReference>
<sequence length="323" mass="33389">MRSSTPRRRPLALAVLTLTAALLPAVPPTAAAGPSASTSASAPQECAPEVATAGGIEVRAKPGAKVPEPPASGGGPDLLQGREPVALSAPGSIRVPTSVHVIAAGPTRAEGYLSPAEVEAQIDVLNTAFAGQGGPGAADTAFRFDTVGTDWTVNPAWYQMLPGSTAEQQAKTALRDGGDETLNIYLSGLGGGLLGYAYFPQQGGDSKPWRDGVVVLNESIPGGAEDDYDGGDTLPHEVGHWLGLYHTFQGGCSTANDRVTDTPAMAVPTSGCPQGKDTCLKDAGLDPVENFMDYSYDECMFAFTPGQAARMDAVWQAFRAGDR</sequence>
<evidence type="ECO:0000256" key="1">
    <source>
        <dbReference type="ARBA" id="ARBA00008721"/>
    </source>
</evidence>
<dbReference type="InterPro" id="IPR008754">
    <property type="entry name" value="Peptidase_M43"/>
</dbReference>
<evidence type="ECO:0000256" key="4">
    <source>
        <dbReference type="ARBA" id="ARBA00022729"/>
    </source>
</evidence>
<evidence type="ECO:0000256" key="9">
    <source>
        <dbReference type="SAM" id="MobiDB-lite"/>
    </source>
</evidence>
<evidence type="ECO:0000256" key="2">
    <source>
        <dbReference type="ARBA" id="ARBA00022670"/>
    </source>
</evidence>
<evidence type="ECO:0000256" key="3">
    <source>
        <dbReference type="ARBA" id="ARBA00022723"/>
    </source>
</evidence>
<comment type="similarity">
    <text evidence="1">Belongs to the peptidase M43B family.</text>
</comment>
<keyword evidence="4 10" id="KW-0732">Signal</keyword>
<keyword evidence="2" id="KW-0645">Protease</keyword>
<dbReference type="PANTHER" id="PTHR47466:SF1">
    <property type="entry name" value="METALLOPROTEASE MEP1 (AFU_ORTHOLOGUE AFUA_1G07730)-RELATED"/>
    <property type="match status" value="1"/>
</dbReference>
<dbReference type="SUPFAM" id="SSF55486">
    <property type="entry name" value="Metalloproteases ('zincins'), catalytic domain"/>
    <property type="match status" value="1"/>
</dbReference>
<dbReference type="AlphaFoldDB" id="A0A6J4PY45"/>
<keyword evidence="5" id="KW-0378">Hydrolase</keyword>
<dbReference type="InterPro" id="IPR024079">
    <property type="entry name" value="MetalloPept_cat_dom_sf"/>
</dbReference>
<evidence type="ECO:0000256" key="7">
    <source>
        <dbReference type="ARBA" id="ARBA00023049"/>
    </source>
</evidence>
<evidence type="ECO:0000256" key="6">
    <source>
        <dbReference type="ARBA" id="ARBA00022833"/>
    </source>
</evidence>
<proteinExistence type="inferred from homology"/>
<evidence type="ECO:0000256" key="8">
    <source>
        <dbReference type="ARBA" id="ARBA00023157"/>
    </source>
</evidence>
<dbReference type="PANTHER" id="PTHR47466">
    <property type="match status" value="1"/>
</dbReference>